<evidence type="ECO:0000313" key="2">
    <source>
        <dbReference type="EMBL" id="CUH47798.1"/>
    </source>
</evidence>
<keyword evidence="1" id="KW-0472">Membrane</keyword>
<feature type="transmembrane region" description="Helical" evidence="1">
    <location>
        <begin position="31"/>
        <end position="52"/>
    </location>
</feature>
<name>A0A0P1EEB0_9RHOB</name>
<dbReference type="EMBL" id="CYPU01000036">
    <property type="protein sequence ID" value="CUH47798.1"/>
    <property type="molecule type" value="Genomic_DNA"/>
</dbReference>
<protein>
    <submittedName>
        <fullName evidence="2">Uncharacterized protein</fullName>
    </submittedName>
</protein>
<gene>
    <name evidence="2" type="ORF">RUA4292_01974</name>
</gene>
<evidence type="ECO:0000313" key="3">
    <source>
        <dbReference type="Proteomes" id="UP000050783"/>
    </source>
</evidence>
<dbReference type="OrthoDB" id="5678253at2"/>
<reference evidence="2 3" key="1">
    <citation type="submission" date="2015-09" db="EMBL/GenBank/DDBJ databases">
        <authorList>
            <consortium name="Swine Surveillance"/>
        </authorList>
    </citation>
    <scope>NUCLEOTIDE SEQUENCE [LARGE SCALE GENOMIC DNA]</scope>
    <source>
        <strain evidence="2 3">CECT 4292</strain>
    </source>
</reference>
<sequence>MKNKILWILLAAISILGGIYALANPVLASGFATILVGWVFVALGVVQVVTGFRVLSDEFEPVSVCRGNREPIRNKVDATRRERRCASA</sequence>
<dbReference type="Pfam" id="PF03729">
    <property type="entry name" value="DUF308"/>
    <property type="match status" value="1"/>
</dbReference>
<accession>A0A0P1EEB0</accession>
<dbReference type="AlphaFoldDB" id="A0A0P1EEB0"/>
<dbReference type="Proteomes" id="UP000050783">
    <property type="component" value="Unassembled WGS sequence"/>
</dbReference>
<proteinExistence type="predicted"/>
<dbReference type="InterPro" id="IPR005325">
    <property type="entry name" value="DUF308_memb"/>
</dbReference>
<evidence type="ECO:0000256" key="1">
    <source>
        <dbReference type="SAM" id="Phobius"/>
    </source>
</evidence>
<organism evidence="2 3">
    <name type="scientific">Ruegeria atlantica</name>
    <dbReference type="NCBI Taxonomy" id="81569"/>
    <lineage>
        <taxon>Bacteria</taxon>
        <taxon>Pseudomonadati</taxon>
        <taxon>Pseudomonadota</taxon>
        <taxon>Alphaproteobacteria</taxon>
        <taxon>Rhodobacterales</taxon>
        <taxon>Roseobacteraceae</taxon>
        <taxon>Ruegeria</taxon>
    </lineage>
</organism>
<dbReference type="STRING" id="81569.RUM4293_01620"/>
<keyword evidence="1" id="KW-1133">Transmembrane helix</keyword>
<keyword evidence="1" id="KW-0812">Transmembrane</keyword>